<keyword evidence="3" id="KW-1185">Reference proteome</keyword>
<dbReference type="EMBL" id="CP095053">
    <property type="protein sequence ID" value="UOR05901.1"/>
    <property type="molecule type" value="Genomic_DNA"/>
</dbReference>
<name>A0A8T9SWX7_9BACT</name>
<organism evidence="2 3">
    <name type="scientific">Hymenobacter aerilatus</name>
    <dbReference type="NCBI Taxonomy" id="2932251"/>
    <lineage>
        <taxon>Bacteria</taxon>
        <taxon>Pseudomonadati</taxon>
        <taxon>Bacteroidota</taxon>
        <taxon>Cytophagia</taxon>
        <taxon>Cytophagales</taxon>
        <taxon>Hymenobacteraceae</taxon>
        <taxon>Hymenobacter</taxon>
    </lineage>
</organism>
<dbReference type="RefSeq" id="WP_245094546.1">
    <property type="nucleotide sequence ID" value="NZ_CP095053.1"/>
</dbReference>
<evidence type="ECO:0000256" key="1">
    <source>
        <dbReference type="SAM" id="Phobius"/>
    </source>
</evidence>
<evidence type="ECO:0000313" key="3">
    <source>
        <dbReference type="Proteomes" id="UP000829925"/>
    </source>
</evidence>
<keyword evidence="1" id="KW-0472">Membrane</keyword>
<evidence type="ECO:0000313" key="2">
    <source>
        <dbReference type="EMBL" id="UOR05901.1"/>
    </source>
</evidence>
<protein>
    <submittedName>
        <fullName evidence="2">VWA domain-containing protein</fullName>
    </submittedName>
</protein>
<dbReference type="PANTHER" id="PTHR37947">
    <property type="entry name" value="BLL2462 PROTEIN"/>
    <property type="match status" value="1"/>
</dbReference>
<gene>
    <name evidence="2" type="ORF">MUN82_02090</name>
</gene>
<accession>A0A8T9SWX7</accession>
<dbReference type="Proteomes" id="UP000829925">
    <property type="component" value="Chromosome"/>
</dbReference>
<proteinExistence type="predicted"/>
<feature type="transmembrane region" description="Helical" evidence="1">
    <location>
        <begin position="38"/>
        <end position="60"/>
    </location>
</feature>
<keyword evidence="1" id="KW-1133">Transmembrane helix</keyword>
<reference evidence="2 3" key="1">
    <citation type="submission" date="2022-04" db="EMBL/GenBank/DDBJ databases">
        <title>Hymenobacter sp. isolated from the air.</title>
        <authorList>
            <person name="Won M."/>
            <person name="Lee C.-M."/>
            <person name="Woen H.-Y."/>
            <person name="Kwon S.-W."/>
        </authorList>
    </citation>
    <scope>NUCLEOTIDE SEQUENCE [LARGE SCALE GENOMIC DNA]</scope>
    <source>
        <strain evidence="3">5413 J-13</strain>
    </source>
</reference>
<keyword evidence="1" id="KW-0812">Transmembrane</keyword>
<dbReference type="AlphaFoldDB" id="A0A8T9SWX7"/>
<dbReference type="PANTHER" id="PTHR37947:SF1">
    <property type="entry name" value="BLL2462 PROTEIN"/>
    <property type="match status" value="1"/>
</dbReference>
<sequence length="692" mass="76025">MLTTAYSPWFILLCLAVGAGYAALLYSARAPWSKPINYLLAGLRFVVVSFLCFLLLGPFVRSTTNTTEAPTLVLAMDNSQSVGLFTPAPVLQQARTGLTQLATTLRGRGFNVETRTLPPAPRPPATPDSVRFSAPATDLDALLTGVQDGYEGRNLAGVVLLSDGIVNQGRAPEYTTYKFPIYSVAVGDTVPKKDLSLPALNYNRVAFSGNKFPIEAEVAYDGFAGGTATVQLREGGRVLATNTVKLPAGQRRVKTTFLLTAPAPGKRRYEVVVQKQAGEFTLLNNSKFAYVDVVRGKLRVLLAAAAPHPDLKALRAAISSNDNYELVAYLPGITPLKAQDYDVAILHQLPSRLGVGQEVLNLVRQQRLPALYILGAQSDFAAFNQAGAGLTVQPRGQQTDDVTPATNPAFARFTFSQDDLQRFAAYPPAPVPFGEVQLGGGSEAALLQQVGRLRTTKPLLVFGGGTQTKAATLLTDGSWQWRLQEAVEHDDRPEAYDRLVVRTLQLLTQNANKKRLDVYPTQDDFTTRDDVTFGVETYNAIFERIYNQKITLTLTNEQNQPRTFTFSNSEDGAPLHLGPLPGGLYRYQARATLGGQPQQASGELLVQEQQLEALQSRADHNLLYQLSRQSGQRLYYPSQFAQLAQDIEKANYKPVIYSQEDLKELIDQKWLFFLLLTLVTAEWVIRKYSGSI</sequence>
<dbReference type="KEGG" id="haei:MUN82_02090"/>
<feature type="transmembrane region" description="Helical" evidence="1">
    <location>
        <begin position="6"/>
        <end position="26"/>
    </location>
</feature>